<dbReference type="InterPro" id="IPR016032">
    <property type="entry name" value="Sig_transdc_resp-reg_C-effctor"/>
</dbReference>
<dbReference type="AlphaFoldDB" id="A0A1R1J9G1"/>
<evidence type="ECO:0000259" key="4">
    <source>
        <dbReference type="PROSITE" id="PS51755"/>
    </source>
</evidence>
<protein>
    <recommendedName>
        <fullName evidence="4">OmpR/PhoB-type domain-containing protein</fullName>
    </recommendedName>
</protein>
<dbReference type="Gene3D" id="3.40.50.300">
    <property type="entry name" value="P-loop containing nucleotide triphosphate hydrolases"/>
    <property type="match status" value="1"/>
</dbReference>
<accession>A0A1R1J9G1</accession>
<dbReference type="RefSeq" id="WP_076479143.1">
    <property type="nucleotide sequence ID" value="NZ_MTJZ01000023.1"/>
</dbReference>
<dbReference type="GO" id="GO:0006355">
    <property type="term" value="P:regulation of DNA-templated transcription"/>
    <property type="evidence" value="ECO:0007669"/>
    <property type="project" value="InterPro"/>
</dbReference>
<dbReference type="Gene3D" id="1.10.10.10">
    <property type="entry name" value="Winged helix-like DNA-binding domain superfamily/Winged helix DNA-binding domain"/>
    <property type="match status" value="1"/>
</dbReference>
<sequence length="493" mass="53191">MVEIGDLQVDFAQRHVEKDGVAIKVSGKALDILEVLFEADGKEVSKFDIMEKVWPHVIVEENNLQVHIAALRKILGGCRELIKTIPGRGYVLVPGQAQRHHTQPPASSTTTARPCFQAKLIGRDAEQRTILDLLGRCRIVTLVGAGGIGKSSLARAVANAAHHRGVGRVLFVELADACSAHAVCDTLLSALKLPPQADLLAAPEALDAIAAASDLLVLDNVEQVADMTASLTDELVGRSPTLRVLVTSRQPLGLVGEALFRVKPLVAPGDGCNVEAIIACPAVALFIERARASAPSFPIDAHSLAMVGEVCRRLDGLPLALELAALRVATLGLEFLANRLNDRLDLLTAGLRSALPRHQSLRATFDWSYTLLDPVAQRHFRRLAFFADAFSFEDAYAVAGDGEMSAGKFALLLEELTTKSLISLHSLNGQPRYRLSECTRAYAIEKLRDEGELATVQMRYTQYVLARKCDACAGSSPPERQSSLSASEPRPSP</sequence>
<dbReference type="SUPFAM" id="SSF46894">
    <property type="entry name" value="C-terminal effector domain of the bipartite response regulators"/>
    <property type="match status" value="1"/>
</dbReference>
<evidence type="ECO:0000256" key="3">
    <source>
        <dbReference type="SAM" id="MobiDB-lite"/>
    </source>
</evidence>
<proteinExistence type="predicted"/>
<comment type="caution">
    <text evidence="5">The sequence shown here is derived from an EMBL/GenBank/DDBJ whole genome shotgun (WGS) entry which is preliminary data.</text>
</comment>
<dbReference type="InterPro" id="IPR027417">
    <property type="entry name" value="P-loop_NTPase"/>
</dbReference>
<dbReference type="Pfam" id="PF00486">
    <property type="entry name" value="Trans_reg_C"/>
    <property type="match status" value="1"/>
</dbReference>
<keyword evidence="1 2" id="KW-0238">DNA-binding</keyword>
<feature type="domain" description="OmpR/PhoB-type" evidence="4">
    <location>
        <begin position="1"/>
        <end position="94"/>
    </location>
</feature>
<name>A0A1R1J9G1_9BURK</name>
<evidence type="ECO:0000256" key="1">
    <source>
        <dbReference type="ARBA" id="ARBA00023125"/>
    </source>
</evidence>
<feature type="DNA-binding region" description="OmpR/PhoB-type" evidence="2">
    <location>
        <begin position="1"/>
        <end position="94"/>
    </location>
</feature>
<dbReference type="PROSITE" id="PS51755">
    <property type="entry name" value="OMPR_PHOB"/>
    <property type="match status" value="1"/>
</dbReference>
<dbReference type="PRINTS" id="PR00364">
    <property type="entry name" value="DISEASERSIST"/>
</dbReference>
<dbReference type="InterPro" id="IPR036388">
    <property type="entry name" value="WH-like_DNA-bd_sf"/>
</dbReference>
<evidence type="ECO:0000256" key="2">
    <source>
        <dbReference type="PROSITE-ProRule" id="PRU01091"/>
    </source>
</evidence>
<feature type="region of interest" description="Disordered" evidence="3">
    <location>
        <begin position="473"/>
        <end position="493"/>
    </location>
</feature>
<dbReference type="GO" id="GO:0003677">
    <property type="term" value="F:DNA binding"/>
    <property type="evidence" value="ECO:0007669"/>
    <property type="project" value="UniProtKB-UniRule"/>
</dbReference>
<dbReference type="PANTHER" id="PTHR47691">
    <property type="entry name" value="REGULATOR-RELATED"/>
    <property type="match status" value="1"/>
</dbReference>
<evidence type="ECO:0000313" key="6">
    <source>
        <dbReference type="Proteomes" id="UP000187194"/>
    </source>
</evidence>
<dbReference type="InterPro" id="IPR041664">
    <property type="entry name" value="AAA_16"/>
</dbReference>
<organism evidence="5 6">
    <name type="scientific">Burkholderia ubonensis</name>
    <dbReference type="NCBI Taxonomy" id="101571"/>
    <lineage>
        <taxon>Bacteria</taxon>
        <taxon>Pseudomonadati</taxon>
        <taxon>Pseudomonadota</taxon>
        <taxon>Betaproteobacteria</taxon>
        <taxon>Burkholderiales</taxon>
        <taxon>Burkholderiaceae</taxon>
        <taxon>Burkholderia</taxon>
        <taxon>Burkholderia cepacia complex</taxon>
    </lineage>
</organism>
<dbReference type="InterPro" id="IPR001867">
    <property type="entry name" value="OmpR/PhoB-type_DNA-bd"/>
</dbReference>
<dbReference type="GO" id="GO:0000160">
    <property type="term" value="P:phosphorelay signal transduction system"/>
    <property type="evidence" value="ECO:0007669"/>
    <property type="project" value="InterPro"/>
</dbReference>
<dbReference type="SUPFAM" id="SSF52540">
    <property type="entry name" value="P-loop containing nucleoside triphosphate hydrolases"/>
    <property type="match status" value="1"/>
</dbReference>
<reference evidence="5 6" key="1">
    <citation type="submission" date="2017-01" db="EMBL/GenBank/DDBJ databases">
        <title>Phylogeographic, genomic and meropenem susceptibility analysis of Burkholderia ubonensis.</title>
        <authorList>
            <person name="Price E.P."/>
            <person name="Sarovich D.S."/>
            <person name="Webb J.R."/>
            <person name="Hall C.M."/>
            <person name="Sahl J.W."/>
            <person name="Kaestli M."/>
            <person name="Mayo M."/>
            <person name="Harrington G."/>
            <person name="Baker A.L."/>
            <person name="Sidak-Loftis L.C."/>
            <person name="Lummis M."/>
            <person name="Schupp J.M."/>
            <person name="Gillece J.D."/>
            <person name="Tuanyok A."/>
            <person name="Warner J."/>
            <person name="Busch J.D."/>
            <person name="Keim P."/>
            <person name="Currie B.J."/>
            <person name="Wagner D.M."/>
        </authorList>
    </citation>
    <scope>NUCLEOTIDE SEQUENCE [LARGE SCALE GENOMIC DNA]</scope>
    <source>
        <strain evidence="5 6">A21</strain>
    </source>
</reference>
<dbReference type="Pfam" id="PF13191">
    <property type="entry name" value="AAA_16"/>
    <property type="match status" value="1"/>
</dbReference>
<dbReference type="SMART" id="SM00862">
    <property type="entry name" value="Trans_reg_C"/>
    <property type="match status" value="1"/>
</dbReference>
<dbReference type="PANTHER" id="PTHR47691:SF3">
    <property type="entry name" value="HTH-TYPE TRANSCRIPTIONAL REGULATOR RV0890C-RELATED"/>
    <property type="match status" value="1"/>
</dbReference>
<dbReference type="CDD" id="cd00383">
    <property type="entry name" value="trans_reg_C"/>
    <property type="match status" value="1"/>
</dbReference>
<dbReference type="Proteomes" id="UP000187194">
    <property type="component" value="Unassembled WGS sequence"/>
</dbReference>
<gene>
    <name evidence="5" type="ORF">BW685_19985</name>
</gene>
<dbReference type="EMBL" id="MTJZ01000023">
    <property type="protein sequence ID" value="OMG71944.1"/>
    <property type="molecule type" value="Genomic_DNA"/>
</dbReference>
<evidence type="ECO:0000313" key="5">
    <source>
        <dbReference type="EMBL" id="OMG71944.1"/>
    </source>
</evidence>